<evidence type="ECO:0000313" key="16">
    <source>
        <dbReference type="EMBL" id="KAK9503477.1"/>
    </source>
</evidence>
<feature type="region of interest" description="Disordered" evidence="14">
    <location>
        <begin position="483"/>
        <end position="507"/>
    </location>
</feature>
<dbReference type="InterPro" id="IPR037446">
    <property type="entry name" value="His_Pase_VIP1"/>
</dbReference>
<comment type="catalytic activity">
    <reaction evidence="9">
        <text>5-diphospho-1D-myo-inositol 1,2,3,4,6-pentakisphosphate + ATP + H(+) = 1,5-bis(diphospho)-1D-myo-inositol 2,3,4,6-tetrakisphosphate + ADP</text>
        <dbReference type="Rhea" id="RHEA:10276"/>
        <dbReference type="ChEBI" id="CHEBI:15378"/>
        <dbReference type="ChEBI" id="CHEBI:30616"/>
        <dbReference type="ChEBI" id="CHEBI:58628"/>
        <dbReference type="ChEBI" id="CHEBI:77983"/>
        <dbReference type="ChEBI" id="CHEBI:456216"/>
        <dbReference type="EC" id="2.7.4.24"/>
    </reaction>
    <physiologicalReaction direction="left-to-right" evidence="9">
        <dbReference type="Rhea" id="RHEA:10277"/>
    </physiologicalReaction>
</comment>
<evidence type="ECO:0000256" key="2">
    <source>
        <dbReference type="ARBA" id="ARBA00005609"/>
    </source>
</evidence>
<evidence type="ECO:0000256" key="11">
    <source>
        <dbReference type="ARBA" id="ARBA00055071"/>
    </source>
</evidence>
<dbReference type="PROSITE" id="PS00616">
    <property type="entry name" value="HIS_ACID_PHOSPHAT_1"/>
    <property type="match status" value="1"/>
</dbReference>
<evidence type="ECO:0000256" key="14">
    <source>
        <dbReference type="SAM" id="MobiDB-lite"/>
    </source>
</evidence>
<dbReference type="InterPro" id="IPR033379">
    <property type="entry name" value="Acid_Pase_AS"/>
</dbReference>
<proteinExistence type="inferred from homology"/>
<keyword evidence="7 13" id="KW-0418">Kinase</keyword>
<dbReference type="PANTHER" id="PTHR12750:SF9">
    <property type="entry name" value="INOSITOL HEXAKISPHOSPHATE AND DIPHOSPHOINOSITOL-PENTAKISPHOSPHATE KINASE"/>
    <property type="match status" value="1"/>
</dbReference>
<dbReference type="GO" id="GO:0006020">
    <property type="term" value="P:inositol metabolic process"/>
    <property type="evidence" value="ECO:0007669"/>
    <property type="project" value="TreeGrafter"/>
</dbReference>
<gene>
    <name evidence="16" type="ORF">O3M35_010023</name>
</gene>
<dbReference type="Gene3D" id="3.30.470.20">
    <property type="entry name" value="ATP-grasp fold, B domain"/>
    <property type="match status" value="1"/>
</dbReference>
<comment type="caution">
    <text evidence="16">The sequence shown here is derived from an EMBL/GenBank/DDBJ whole genome shotgun (WGS) entry which is preliminary data.</text>
</comment>
<feature type="domain" description="VIP1 N-terminal" evidence="15">
    <location>
        <begin position="47"/>
        <end position="136"/>
    </location>
</feature>
<accession>A0AAW1CYV2</accession>
<comment type="function">
    <text evidence="11">Bifunctional inositol kinase that acts in concert with the IP6K kinases to synthesize the diphosphate group-containing inositol pyrophosphates diphosphoinositol pentakisphosphate, PP-InsP5, and bis-diphosphoinositol tetrakisphosphate, (PP)2-InsP4. PP-InsP5 and (PP)2-InsP4, also respectively called InsP7 and InsP8, may regulate a variety of cellular processes, including apoptosis, vesicle trafficking, cytoskeletal dynamics, and exocytosis. Phosphorylates inositol hexakisphosphate (InsP6) at position 1 to produce PP-InsP5 which is in turn phosphorylated by IP6Ks to produce (PP)2-InsP4. Alternatively, phosphorylates PP-InsP5 at position 1, produced by IP6Ks from InsP6, to produce (PP)2-InsP4.</text>
</comment>
<dbReference type="PANTHER" id="PTHR12750">
    <property type="entry name" value="DIPHOSPHOINOSITOL PENTAKISPHOSPHATE KINASE"/>
    <property type="match status" value="1"/>
</dbReference>
<dbReference type="InterPro" id="IPR040557">
    <property type="entry name" value="VIP1_N"/>
</dbReference>
<keyword evidence="4 13" id="KW-0963">Cytoplasm</keyword>
<evidence type="ECO:0000256" key="7">
    <source>
        <dbReference type="ARBA" id="ARBA00022777"/>
    </source>
</evidence>
<dbReference type="EC" id="2.7.4.24" evidence="3 13"/>
<dbReference type="GO" id="GO:0032958">
    <property type="term" value="P:inositol phosphate biosynthetic process"/>
    <property type="evidence" value="ECO:0007669"/>
    <property type="project" value="TreeGrafter"/>
</dbReference>
<evidence type="ECO:0000256" key="1">
    <source>
        <dbReference type="ARBA" id="ARBA00004514"/>
    </source>
</evidence>
<comment type="catalytic activity">
    <reaction evidence="10">
        <text>1D-myo-inositol hexakisphosphate + ATP = 1-diphospho-1D-myo-inositol 2,3,4,5,6-pentakisphosphate + ADP</text>
        <dbReference type="Rhea" id="RHEA:37459"/>
        <dbReference type="ChEBI" id="CHEBI:30616"/>
        <dbReference type="ChEBI" id="CHEBI:58130"/>
        <dbReference type="ChEBI" id="CHEBI:74946"/>
        <dbReference type="ChEBI" id="CHEBI:456216"/>
        <dbReference type="EC" id="2.7.4.24"/>
    </reaction>
    <physiologicalReaction direction="left-to-right" evidence="10">
        <dbReference type="Rhea" id="RHEA:37460"/>
    </physiologicalReaction>
</comment>
<dbReference type="FunFam" id="3.30.470.20:FF:000003">
    <property type="entry name" value="Inositol hexakisphosphate and diphosphoinositol-pentakisphosphate kinase"/>
    <property type="match status" value="1"/>
</dbReference>
<sequence>MSYTELEHGYQGLRKTRTAFYSGHESGDLIRGVKSSSPDVGEDVKQVVVGICAMAKKTESKPMREILTRLQEFQYIRILVFPEEVIVEKPVEEWPACDCLISFHSKGFPLEKAIQYATLRHPYVINNLHMQYDIQDRRKVYSILESQGIEIPRYAVLDRDSANPTNHELIESEDHVEVNGIVFNKPFVEKPVSAEDHNIYIYYPTSAGGGSQRLFRKIGSRSSVYSPESRVRKTGSFIYEDFMPTDGTDVKVYTVGPDYAHAEARKSPALDGKVERDSEGKEIRYPVILSNAEKLISRKVCLAFKQTVCGFDLLRANGKSFVCDVNGFSFVKNSNKYYDDCAKILGNMILRELAPTLHIPWSVPFQLDDPPIVPTTFGKMMELRCVVAVIRHGDRTPKQKMKVEVRHPKFFEIFEKYGGEVNGHVKLKRPKQLQEILDIARYLLNEIEHRAAPELAEKQAKLEQLKSVLEMYGHFSGINRKVQMKYQPKGRPKSSSSDDGENQKGPKEPSLVLIVKWGGELTPAGRIQAEELGRIFRCMYPGGQGRHYTG</sequence>
<keyword evidence="8 13" id="KW-0067">ATP-binding</keyword>
<evidence type="ECO:0000256" key="3">
    <source>
        <dbReference type="ARBA" id="ARBA00012893"/>
    </source>
</evidence>
<keyword evidence="5 13" id="KW-0808">Transferase</keyword>
<dbReference type="FunFam" id="3.40.50.11950:FF:000003">
    <property type="entry name" value="Inositol hexakisphosphate and diphosphoinositol-pentakisphosphate kinase"/>
    <property type="match status" value="1"/>
</dbReference>
<dbReference type="GO" id="GO:0016791">
    <property type="term" value="F:phosphatase activity"/>
    <property type="evidence" value="ECO:0007669"/>
    <property type="project" value="UniProtKB-ARBA"/>
</dbReference>
<organism evidence="16 17">
    <name type="scientific">Rhynocoris fuscipes</name>
    <dbReference type="NCBI Taxonomy" id="488301"/>
    <lineage>
        <taxon>Eukaryota</taxon>
        <taxon>Metazoa</taxon>
        <taxon>Ecdysozoa</taxon>
        <taxon>Arthropoda</taxon>
        <taxon>Hexapoda</taxon>
        <taxon>Insecta</taxon>
        <taxon>Pterygota</taxon>
        <taxon>Neoptera</taxon>
        <taxon>Paraneoptera</taxon>
        <taxon>Hemiptera</taxon>
        <taxon>Heteroptera</taxon>
        <taxon>Panheteroptera</taxon>
        <taxon>Cimicomorpha</taxon>
        <taxon>Reduviidae</taxon>
        <taxon>Harpactorinae</taxon>
        <taxon>Harpactorini</taxon>
        <taxon>Rhynocoris</taxon>
    </lineage>
</organism>
<dbReference type="GO" id="GO:0000828">
    <property type="term" value="F:inositol hexakisphosphate kinase activity"/>
    <property type="evidence" value="ECO:0007669"/>
    <property type="project" value="UniProtKB-ARBA"/>
</dbReference>
<protein>
    <recommendedName>
        <fullName evidence="12 13">Inositol hexakisphosphate and diphosphoinositol-pentakisphosphate kinase</fullName>
        <ecNumber evidence="3 13">2.7.4.24</ecNumber>
    </recommendedName>
</protein>
<dbReference type="EMBL" id="JAPXFL010000007">
    <property type="protein sequence ID" value="KAK9503477.1"/>
    <property type="molecule type" value="Genomic_DNA"/>
</dbReference>
<dbReference type="Gene3D" id="3.40.50.11950">
    <property type="match status" value="1"/>
</dbReference>
<name>A0AAW1CYV2_9HEMI</name>
<evidence type="ECO:0000256" key="13">
    <source>
        <dbReference type="RuleBase" id="RU365032"/>
    </source>
</evidence>
<dbReference type="GO" id="GO:0033857">
    <property type="term" value="F:5-diphosphoinositol pentakisphosphate 1-kinase activity"/>
    <property type="evidence" value="ECO:0007669"/>
    <property type="project" value="TreeGrafter"/>
</dbReference>
<evidence type="ECO:0000256" key="5">
    <source>
        <dbReference type="ARBA" id="ARBA00022679"/>
    </source>
</evidence>
<dbReference type="AlphaFoldDB" id="A0AAW1CYV2"/>
<evidence type="ECO:0000256" key="12">
    <source>
        <dbReference type="ARBA" id="ARBA00071668"/>
    </source>
</evidence>
<keyword evidence="17" id="KW-1185">Reference proteome</keyword>
<dbReference type="Pfam" id="PF00328">
    <property type="entry name" value="His_Phos_2"/>
    <property type="match status" value="1"/>
</dbReference>
<dbReference type="Pfam" id="PF18086">
    <property type="entry name" value="PPIP5K2_N"/>
    <property type="match status" value="1"/>
</dbReference>
<dbReference type="GO" id="GO:0005829">
    <property type="term" value="C:cytosol"/>
    <property type="evidence" value="ECO:0007669"/>
    <property type="project" value="UniProtKB-SubCell"/>
</dbReference>
<dbReference type="Gene3D" id="3.40.50.1240">
    <property type="entry name" value="Phosphoglycerate mutase-like"/>
    <property type="match status" value="1"/>
</dbReference>
<comment type="subcellular location">
    <subcellularLocation>
        <location evidence="1 13">Cytoplasm</location>
        <location evidence="1 13">Cytosol</location>
    </subcellularLocation>
</comment>
<dbReference type="Proteomes" id="UP001461498">
    <property type="component" value="Unassembled WGS sequence"/>
</dbReference>
<dbReference type="FunFam" id="3.40.50.11950:FF:000002">
    <property type="entry name" value="Inositol hexakisphosphate and diphosphoinositol-pentakisphosphate kinase"/>
    <property type="match status" value="1"/>
</dbReference>
<evidence type="ECO:0000256" key="8">
    <source>
        <dbReference type="ARBA" id="ARBA00022840"/>
    </source>
</evidence>
<dbReference type="InterPro" id="IPR029033">
    <property type="entry name" value="His_PPase_superfam"/>
</dbReference>
<evidence type="ECO:0000259" key="15">
    <source>
        <dbReference type="Pfam" id="PF18086"/>
    </source>
</evidence>
<dbReference type="InterPro" id="IPR000560">
    <property type="entry name" value="His_Pase_clade-2"/>
</dbReference>
<evidence type="ECO:0000256" key="4">
    <source>
        <dbReference type="ARBA" id="ARBA00022490"/>
    </source>
</evidence>
<evidence type="ECO:0000313" key="17">
    <source>
        <dbReference type="Proteomes" id="UP001461498"/>
    </source>
</evidence>
<keyword evidence="6 13" id="KW-0547">Nucleotide-binding</keyword>
<dbReference type="SUPFAM" id="SSF53254">
    <property type="entry name" value="Phosphoglycerate mutase-like"/>
    <property type="match status" value="1"/>
</dbReference>
<evidence type="ECO:0000256" key="9">
    <source>
        <dbReference type="ARBA" id="ARBA00033696"/>
    </source>
</evidence>
<dbReference type="GO" id="GO:0005524">
    <property type="term" value="F:ATP binding"/>
    <property type="evidence" value="ECO:0007669"/>
    <property type="project" value="UniProtKB-KW"/>
</dbReference>
<evidence type="ECO:0000256" key="6">
    <source>
        <dbReference type="ARBA" id="ARBA00022741"/>
    </source>
</evidence>
<comment type="similarity">
    <text evidence="2 13">Belongs to the histidine acid phosphatase family. VIP1 subfamily.</text>
</comment>
<reference evidence="16 17" key="1">
    <citation type="submission" date="2022-12" db="EMBL/GenBank/DDBJ databases">
        <title>Chromosome-level genome assembly of true bugs.</title>
        <authorList>
            <person name="Ma L."/>
            <person name="Li H."/>
        </authorList>
    </citation>
    <scope>NUCLEOTIDE SEQUENCE [LARGE SCALE GENOMIC DNA]</scope>
    <source>
        <strain evidence="16">Lab_2022b</strain>
    </source>
</reference>
<evidence type="ECO:0000256" key="10">
    <source>
        <dbReference type="ARBA" id="ARBA00034629"/>
    </source>
</evidence>